<accession>A0A8D8USD4</accession>
<reference evidence="1" key="1">
    <citation type="submission" date="2021-05" db="EMBL/GenBank/DDBJ databases">
        <authorList>
            <person name="Alioto T."/>
            <person name="Alioto T."/>
            <person name="Gomez Garrido J."/>
        </authorList>
    </citation>
    <scope>NUCLEOTIDE SEQUENCE</scope>
</reference>
<proteinExistence type="predicted"/>
<name>A0A8D8USD4_9HEMI</name>
<sequence>MISNRPLSRLPLSLSLFSFLSLSLFSNTYSYSKYRRSKSKGAYLHLSPTPEFCNFHKVSGFSTKTHFFFLLPRPKHHSYLFDKMEEEKKCFSVQKHCENSLKPRSGRKCRYAAPLVL</sequence>
<dbReference type="EMBL" id="HBUF01347674">
    <property type="protein sequence ID" value="CAG6710994.1"/>
    <property type="molecule type" value="Transcribed_RNA"/>
</dbReference>
<evidence type="ECO:0000313" key="1">
    <source>
        <dbReference type="EMBL" id="CAG6710994.1"/>
    </source>
</evidence>
<protein>
    <submittedName>
        <fullName evidence="1">Uncharacterized protein</fullName>
    </submittedName>
</protein>
<organism evidence="1">
    <name type="scientific">Cacopsylla melanoneura</name>
    <dbReference type="NCBI Taxonomy" id="428564"/>
    <lineage>
        <taxon>Eukaryota</taxon>
        <taxon>Metazoa</taxon>
        <taxon>Ecdysozoa</taxon>
        <taxon>Arthropoda</taxon>
        <taxon>Hexapoda</taxon>
        <taxon>Insecta</taxon>
        <taxon>Pterygota</taxon>
        <taxon>Neoptera</taxon>
        <taxon>Paraneoptera</taxon>
        <taxon>Hemiptera</taxon>
        <taxon>Sternorrhyncha</taxon>
        <taxon>Psylloidea</taxon>
        <taxon>Psyllidae</taxon>
        <taxon>Psyllinae</taxon>
        <taxon>Cacopsylla</taxon>
    </lineage>
</organism>
<dbReference type="AlphaFoldDB" id="A0A8D8USD4"/>